<evidence type="ECO:0000313" key="3">
    <source>
        <dbReference type="Proteomes" id="UP000299102"/>
    </source>
</evidence>
<comment type="caution">
    <text evidence="2">The sequence shown here is derived from an EMBL/GenBank/DDBJ whole genome shotgun (WGS) entry which is preliminary data.</text>
</comment>
<sequence>MTYKDRLLAQREIDFARTNVTTQFRDGSAGHYTGISPRSRAGGRGEHARKPPGPIAQNIGGHLKLRILATPEESSVPCRPLE</sequence>
<dbReference type="Proteomes" id="UP000299102">
    <property type="component" value="Unassembled WGS sequence"/>
</dbReference>
<name>A0A4C1W2C4_EUMVA</name>
<organism evidence="2 3">
    <name type="scientific">Eumeta variegata</name>
    <name type="common">Bagworm moth</name>
    <name type="synonym">Eumeta japonica</name>
    <dbReference type="NCBI Taxonomy" id="151549"/>
    <lineage>
        <taxon>Eukaryota</taxon>
        <taxon>Metazoa</taxon>
        <taxon>Ecdysozoa</taxon>
        <taxon>Arthropoda</taxon>
        <taxon>Hexapoda</taxon>
        <taxon>Insecta</taxon>
        <taxon>Pterygota</taxon>
        <taxon>Neoptera</taxon>
        <taxon>Endopterygota</taxon>
        <taxon>Lepidoptera</taxon>
        <taxon>Glossata</taxon>
        <taxon>Ditrysia</taxon>
        <taxon>Tineoidea</taxon>
        <taxon>Psychidae</taxon>
        <taxon>Oiketicinae</taxon>
        <taxon>Eumeta</taxon>
    </lineage>
</organism>
<feature type="region of interest" description="Disordered" evidence="1">
    <location>
        <begin position="26"/>
        <end position="58"/>
    </location>
</feature>
<proteinExistence type="predicted"/>
<protein>
    <submittedName>
        <fullName evidence="2">Uncharacterized protein</fullName>
    </submittedName>
</protein>
<evidence type="ECO:0000313" key="2">
    <source>
        <dbReference type="EMBL" id="GBP45211.1"/>
    </source>
</evidence>
<reference evidence="2 3" key="1">
    <citation type="journal article" date="2019" name="Commun. Biol.">
        <title>The bagworm genome reveals a unique fibroin gene that provides high tensile strength.</title>
        <authorList>
            <person name="Kono N."/>
            <person name="Nakamura H."/>
            <person name="Ohtoshi R."/>
            <person name="Tomita M."/>
            <person name="Numata K."/>
            <person name="Arakawa K."/>
        </authorList>
    </citation>
    <scope>NUCLEOTIDE SEQUENCE [LARGE SCALE GENOMIC DNA]</scope>
</reference>
<dbReference type="EMBL" id="BGZK01000466">
    <property type="protein sequence ID" value="GBP45211.1"/>
    <property type="molecule type" value="Genomic_DNA"/>
</dbReference>
<dbReference type="AlphaFoldDB" id="A0A4C1W2C4"/>
<accession>A0A4C1W2C4</accession>
<evidence type="ECO:0000256" key="1">
    <source>
        <dbReference type="SAM" id="MobiDB-lite"/>
    </source>
</evidence>
<gene>
    <name evidence="2" type="ORF">EVAR_25917_1</name>
</gene>
<keyword evidence="3" id="KW-1185">Reference proteome</keyword>